<dbReference type="CDD" id="cd03801">
    <property type="entry name" value="GT4_PimA-like"/>
    <property type="match status" value="1"/>
</dbReference>
<dbReference type="InterPro" id="IPR001296">
    <property type="entry name" value="Glyco_trans_1"/>
</dbReference>
<dbReference type="RefSeq" id="WP_151928101.1">
    <property type="nucleotide sequence ID" value="NZ_JABFCE010000047.1"/>
</dbReference>
<dbReference type="PANTHER" id="PTHR45947:SF3">
    <property type="entry name" value="SULFOQUINOVOSYL TRANSFERASE SQD2"/>
    <property type="match status" value="1"/>
</dbReference>
<dbReference type="Gene3D" id="3.40.50.2000">
    <property type="entry name" value="Glycogen Phosphorylase B"/>
    <property type="match status" value="2"/>
</dbReference>
<accession>A0A7J5QA32</accession>
<feature type="domain" description="Glycosyl transferase family 1" evidence="1">
    <location>
        <begin position="183"/>
        <end position="337"/>
    </location>
</feature>
<evidence type="ECO:0000259" key="2">
    <source>
        <dbReference type="Pfam" id="PF13439"/>
    </source>
</evidence>
<protein>
    <submittedName>
        <fullName evidence="3">Glycosyltransferase family 4 protein</fullName>
    </submittedName>
</protein>
<name>A0A7J5QA32_9BACE</name>
<dbReference type="EMBL" id="WDCP01000034">
    <property type="protein sequence ID" value="KAB6338489.1"/>
    <property type="molecule type" value="Genomic_DNA"/>
</dbReference>
<proteinExistence type="predicted"/>
<keyword evidence="3" id="KW-0808">Transferase</keyword>
<dbReference type="GO" id="GO:0016757">
    <property type="term" value="F:glycosyltransferase activity"/>
    <property type="evidence" value="ECO:0007669"/>
    <property type="project" value="InterPro"/>
</dbReference>
<evidence type="ECO:0000313" key="4">
    <source>
        <dbReference type="Proteomes" id="UP000438288"/>
    </source>
</evidence>
<feature type="domain" description="Glycosyltransferase subfamily 4-like N-terminal" evidence="2">
    <location>
        <begin position="14"/>
        <end position="158"/>
    </location>
</feature>
<dbReference type="PANTHER" id="PTHR45947">
    <property type="entry name" value="SULFOQUINOVOSYL TRANSFERASE SQD2"/>
    <property type="match status" value="1"/>
</dbReference>
<organism evidence="3 4">
    <name type="scientific">Bacteroides xylanisolvens</name>
    <dbReference type="NCBI Taxonomy" id="371601"/>
    <lineage>
        <taxon>Bacteria</taxon>
        <taxon>Pseudomonadati</taxon>
        <taxon>Bacteroidota</taxon>
        <taxon>Bacteroidia</taxon>
        <taxon>Bacteroidales</taxon>
        <taxon>Bacteroidaceae</taxon>
        <taxon>Bacteroides</taxon>
    </lineage>
</organism>
<dbReference type="AlphaFoldDB" id="A0A7J5QA32"/>
<dbReference type="Proteomes" id="UP000438288">
    <property type="component" value="Unassembled WGS sequence"/>
</dbReference>
<dbReference type="Pfam" id="PF13439">
    <property type="entry name" value="Glyco_transf_4"/>
    <property type="match status" value="1"/>
</dbReference>
<comment type="caution">
    <text evidence="3">The sequence shown here is derived from an EMBL/GenBank/DDBJ whole genome shotgun (WGS) entry which is preliminary data.</text>
</comment>
<dbReference type="InterPro" id="IPR050194">
    <property type="entry name" value="Glycosyltransferase_grp1"/>
</dbReference>
<dbReference type="Pfam" id="PF00534">
    <property type="entry name" value="Glycos_transf_1"/>
    <property type="match status" value="1"/>
</dbReference>
<reference evidence="3 4" key="1">
    <citation type="journal article" date="2019" name="Nat. Med.">
        <title>A library of human gut bacterial isolates paired with longitudinal multiomics data enables mechanistic microbiome research.</title>
        <authorList>
            <person name="Poyet M."/>
            <person name="Groussin M."/>
            <person name="Gibbons S.M."/>
            <person name="Avila-Pacheco J."/>
            <person name="Jiang X."/>
            <person name="Kearney S.M."/>
            <person name="Perrotta A.R."/>
            <person name="Berdy B."/>
            <person name="Zhao S."/>
            <person name="Lieberman T.D."/>
            <person name="Swanson P.K."/>
            <person name="Smith M."/>
            <person name="Roesemann S."/>
            <person name="Alexander J.E."/>
            <person name="Rich S.A."/>
            <person name="Livny J."/>
            <person name="Vlamakis H."/>
            <person name="Clish C."/>
            <person name="Bullock K."/>
            <person name="Deik A."/>
            <person name="Scott J."/>
            <person name="Pierce K.A."/>
            <person name="Xavier R.J."/>
            <person name="Alm E.J."/>
        </authorList>
    </citation>
    <scope>NUCLEOTIDE SEQUENCE [LARGE SCALE GENOMIC DNA]</scope>
    <source>
        <strain evidence="3 4">BIOML-A16</strain>
    </source>
</reference>
<evidence type="ECO:0000313" key="3">
    <source>
        <dbReference type="EMBL" id="KAB6338489.1"/>
    </source>
</evidence>
<dbReference type="InterPro" id="IPR028098">
    <property type="entry name" value="Glyco_trans_4-like_N"/>
</dbReference>
<sequence>MKILELHYSTAAAGAERFLVDISNELSLNHEVVLCTTDDDSVLENSFYKNEISHKIKYINLKCKSGLELRAIWRILKVVKEEKPDVVHSHADLITLFLPAILYPHSKYFHTLHSLAERCLSSKKLRPVYKWFYRKKIQPITISQVCLDSYKKLYKLDNAININNGRSKLMRTVDYDKVSVELEKLKIHDDDKIFIHVARCAKVKNQELLVKTFNRFLNEGNHGILILIGASYDSKENIHIINNAQKGIYWLGTKNNVVDYLLKADFFVLSSLAEGLPISLLEAMSCGVIPICTPVGGIPNIIDGEDKGYISKSSNADDFYYTLKKAFDNEEKINRMKLKEYFDNNFSISHCAESYLRVFGYDEIK</sequence>
<dbReference type="SUPFAM" id="SSF53756">
    <property type="entry name" value="UDP-Glycosyltransferase/glycogen phosphorylase"/>
    <property type="match status" value="1"/>
</dbReference>
<evidence type="ECO:0000259" key="1">
    <source>
        <dbReference type="Pfam" id="PF00534"/>
    </source>
</evidence>
<gene>
    <name evidence="3" type="ORF">GAZ43_14725</name>
</gene>